<evidence type="ECO:0000256" key="2">
    <source>
        <dbReference type="ARBA" id="ARBA00022525"/>
    </source>
</evidence>
<keyword evidence="6" id="KW-1185">Reference proteome</keyword>
<evidence type="ECO:0000313" key="6">
    <source>
        <dbReference type="Proteomes" id="UP000005713"/>
    </source>
</evidence>
<dbReference type="eggNOG" id="COG2931">
    <property type="taxonomic scope" value="Bacteria"/>
</dbReference>
<evidence type="ECO:0000256" key="1">
    <source>
        <dbReference type="ARBA" id="ARBA00004613"/>
    </source>
</evidence>
<proteinExistence type="predicted"/>
<evidence type="ECO:0000313" key="5">
    <source>
        <dbReference type="EMBL" id="EBA07743.1"/>
    </source>
</evidence>
<evidence type="ECO:0000259" key="4">
    <source>
        <dbReference type="Pfam" id="PF13403"/>
    </source>
</evidence>
<reference evidence="5 6" key="1">
    <citation type="submission" date="2006-06" db="EMBL/GenBank/DDBJ databases">
        <authorList>
            <person name="Moran M.A."/>
            <person name="Ferriera S."/>
            <person name="Johnson J."/>
            <person name="Kravitz S."/>
            <person name="Beeson K."/>
            <person name="Sutton G."/>
            <person name="Rogers Y.-H."/>
            <person name="Friedman R."/>
            <person name="Frazier M."/>
            <person name="Venter J.C."/>
        </authorList>
    </citation>
    <scope>NUCLEOTIDE SEQUENCE [LARGE SCALE GENOMIC DNA]</scope>
    <source>
        <strain evidence="5 6">E-37</strain>
    </source>
</reference>
<sequence length="1044" mass="105197">MATYVVTTSNWNQPSFWSGISAASGDTLDLSALGAAYSVDVDLATNMVTISDGVTTFSIGDAGSTGTDAQLGSGSVDFFDGQFGTAGDDTLDGGAGNDSLNGQAGDDSITGGTGDDTLIGGAGDDQLFGQDDGDFFRVEDGFGADTVVGGEGVSAGTDFDTLDLSALTSGVTVTFSGSEAGSASDGTDTLSFSEIEAVRATGYDDTLDGSLSGAALTFLAGAGNDSIRGGDGGDVIDGGAGADTIVGGAGNDSLIGGSAGTGADEISGGEGDDTLVASTGATADILDGGADADLLLISDIATGEMLKGGETVTTGSDNDTLDASGFTATGIEFTFNADEGGYLGDGTNNGTFSGIEHFVLTDQDDTVDASVSSVDLTFDALDGNDSIVAGTGDDSVVGGTGNDTLRGAAGNDTIEGGAGDDLIAGNSGDDSLIGGDGSDSLYGEEGADFVSGGDGDDTVEGNEGNDTLYGGAGNDWMRGSYENDILYGGAGDDYLWGGWGDDTFIIENGFGNDTVDAEGVAETNGDVLDLSAVTDDLTIDLSNLHPEMGAVTDGTSTLVFDEVETIVLGSGANTLKLADGSGADVISGFDGPIDNGDGTYTGQDQLDVSGLTDDWGLPVSVEDVVVSDTNGDGTGDAILNFPSGDTLVLTGLTAAQVSAPEALQAMGIPAFAGDYVVEGTAGDDIIDAGYTGDPDGDHVDDGDAADFSDDDSIEAGAGNDSIVAGAGNDTVNAGEGDDTVLGGDGYDDLYGLEGADSIDGGTGDDTIHAGSGDTAVGGDGDDTFFVSASDVNGAPLTIVGGEAGETTGDTLKIAGSATISMTGAESGTVTWKDGSVLTFSEIENINYVPCFTPGTRLKTLRGEVPVEDIQVGDRLLTRDNGYQPVRWCGAKSLSARQLAGEQAFCPILIRKGALGPGYPERDMMVSPQHRVVMTGAPVELLFGEEEVLAAALHLVGWPGIEQVLPGRGTSYIHFMFDRHELVMSEGLWTESFQPGDLSLAGLDAPQRDELFSLFPELMGDYGREAYVAARPMLRAYQARLLVNA</sequence>
<dbReference type="InterPro" id="IPR011049">
    <property type="entry name" value="Serralysin-like_metalloprot_C"/>
</dbReference>
<comment type="subcellular location">
    <subcellularLocation>
        <location evidence="1">Secreted</location>
    </subcellularLocation>
</comment>
<dbReference type="Gene3D" id="2.150.10.10">
    <property type="entry name" value="Serralysin-like metalloprotease, C-terminal"/>
    <property type="match status" value="6"/>
</dbReference>
<dbReference type="PANTHER" id="PTHR38340">
    <property type="entry name" value="S-LAYER PROTEIN"/>
    <property type="match status" value="1"/>
</dbReference>
<protein>
    <submittedName>
        <fullName evidence="5">Type I secretion target repeat protein</fullName>
    </submittedName>
</protein>
<dbReference type="SUPFAM" id="SSF51120">
    <property type="entry name" value="beta-Roll"/>
    <property type="match status" value="5"/>
</dbReference>
<dbReference type="PANTHER" id="PTHR38340:SF1">
    <property type="entry name" value="S-LAYER PROTEIN"/>
    <property type="match status" value="1"/>
</dbReference>
<dbReference type="AlphaFoldDB" id="A3K5E2"/>
<dbReference type="InterPro" id="IPR036844">
    <property type="entry name" value="Hint_dom_sf"/>
</dbReference>
<feature type="region of interest" description="Disordered" evidence="3">
    <location>
        <begin position="90"/>
        <end position="123"/>
    </location>
</feature>
<dbReference type="Pfam" id="PF13403">
    <property type="entry name" value="Hint_2"/>
    <property type="match status" value="1"/>
</dbReference>
<dbReference type="GO" id="GO:0005576">
    <property type="term" value="C:extracellular region"/>
    <property type="evidence" value="ECO:0007669"/>
    <property type="project" value="UniProtKB-SubCell"/>
</dbReference>
<dbReference type="OrthoDB" id="6305173at2"/>
<dbReference type="Pfam" id="PF00353">
    <property type="entry name" value="HemolysinCabind"/>
    <property type="match status" value="8"/>
</dbReference>
<feature type="region of interest" description="Disordered" evidence="3">
    <location>
        <begin position="691"/>
        <end position="738"/>
    </location>
</feature>
<dbReference type="Proteomes" id="UP000005713">
    <property type="component" value="Unassembled WGS sequence"/>
</dbReference>
<feature type="compositionally biased region" description="Low complexity" evidence="3">
    <location>
        <begin position="104"/>
        <end position="123"/>
    </location>
</feature>
<dbReference type="EMBL" id="AAYA01000008">
    <property type="protein sequence ID" value="EBA07743.1"/>
    <property type="molecule type" value="Genomic_DNA"/>
</dbReference>
<evidence type="ECO:0000256" key="3">
    <source>
        <dbReference type="SAM" id="MobiDB-lite"/>
    </source>
</evidence>
<feature type="compositionally biased region" description="Acidic residues" evidence="3">
    <location>
        <begin position="702"/>
        <end position="713"/>
    </location>
</feature>
<comment type="caution">
    <text evidence="5">The sequence shown here is derived from an EMBL/GenBank/DDBJ whole genome shotgun (WGS) entry which is preliminary data.</text>
</comment>
<organism evidence="5 6">
    <name type="scientific">Sagittula stellata (strain ATCC 700073 / DSM 11524 / E-37)</name>
    <dbReference type="NCBI Taxonomy" id="388399"/>
    <lineage>
        <taxon>Bacteria</taxon>
        <taxon>Pseudomonadati</taxon>
        <taxon>Pseudomonadota</taxon>
        <taxon>Alphaproteobacteria</taxon>
        <taxon>Rhodobacterales</taxon>
        <taxon>Roseobacteraceae</taxon>
        <taxon>Sagittula</taxon>
    </lineage>
</organism>
<gene>
    <name evidence="5" type="ORF">SSE37_14193</name>
</gene>
<dbReference type="InterPro" id="IPR001343">
    <property type="entry name" value="Hemolysn_Ca-bd"/>
</dbReference>
<feature type="domain" description="Hedgehog/Intein (Hint)" evidence="4">
    <location>
        <begin position="849"/>
        <end position="996"/>
    </location>
</feature>
<dbReference type="RefSeq" id="WP_005860217.1">
    <property type="nucleotide sequence ID" value="NZ_AAYA01000008.1"/>
</dbReference>
<keyword evidence="2" id="KW-0964">Secreted</keyword>
<dbReference type="SUPFAM" id="SSF51294">
    <property type="entry name" value="Hedgehog/intein (Hint) domain"/>
    <property type="match status" value="1"/>
</dbReference>
<dbReference type="InterPro" id="IPR050557">
    <property type="entry name" value="RTX_toxin/Mannuronan_C5-epim"/>
</dbReference>
<dbReference type="PRINTS" id="PR00313">
    <property type="entry name" value="CABNDNGRPT"/>
</dbReference>
<dbReference type="InterPro" id="IPR028992">
    <property type="entry name" value="Hedgehog/Intein_dom"/>
</dbReference>
<accession>A3K5E2</accession>
<dbReference type="PROSITE" id="PS00330">
    <property type="entry name" value="HEMOLYSIN_CALCIUM"/>
    <property type="match status" value="6"/>
</dbReference>
<name>A3K5E2_SAGS3</name>
<dbReference type="InterPro" id="IPR018511">
    <property type="entry name" value="Hemolysin-typ_Ca-bd_CS"/>
</dbReference>
<dbReference type="GO" id="GO:0005509">
    <property type="term" value="F:calcium ion binding"/>
    <property type="evidence" value="ECO:0007669"/>
    <property type="project" value="InterPro"/>
</dbReference>